<dbReference type="EMBL" id="BT141200">
    <property type="protein sequence ID" value="AFK40994.1"/>
    <property type="molecule type" value="mRNA"/>
</dbReference>
<evidence type="ECO:0008006" key="2">
    <source>
        <dbReference type="Google" id="ProtNLM"/>
    </source>
</evidence>
<dbReference type="InterPro" id="IPR011990">
    <property type="entry name" value="TPR-like_helical_dom_sf"/>
</dbReference>
<proteinExistence type="evidence at transcript level"/>
<reference evidence="1" key="1">
    <citation type="submission" date="2012-05" db="EMBL/GenBank/DDBJ databases">
        <authorList>
            <person name="Krishnakumar V."/>
            <person name="Cheung F."/>
            <person name="Xiao Y."/>
            <person name="Chan A."/>
            <person name="Moskal W.A."/>
            <person name="Town C.D."/>
        </authorList>
    </citation>
    <scope>NUCLEOTIDE SEQUENCE</scope>
</reference>
<protein>
    <recommendedName>
        <fullName evidence="2">Pentatricopeptide repeat-containing protein</fullName>
    </recommendedName>
</protein>
<organism evidence="1">
    <name type="scientific">Lotus japonicus</name>
    <name type="common">Lotus corniculatus var. japonicus</name>
    <dbReference type="NCBI Taxonomy" id="34305"/>
    <lineage>
        <taxon>Eukaryota</taxon>
        <taxon>Viridiplantae</taxon>
        <taxon>Streptophyta</taxon>
        <taxon>Embryophyta</taxon>
        <taxon>Tracheophyta</taxon>
        <taxon>Spermatophyta</taxon>
        <taxon>Magnoliopsida</taxon>
        <taxon>eudicotyledons</taxon>
        <taxon>Gunneridae</taxon>
        <taxon>Pentapetalae</taxon>
        <taxon>rosids</taxon>
        <taxon>fabids</taxon>
        <taxon>Fabales</taxon>
        <taxon>Fabaceae</taxon>
        <taxon>Papilionoideae</taxon>
        <taxon>50 kb inversion clade</taxon>
        <taxon>NPAAA clade</taxon>
        <taxon>Hologalegina</taxon>
        <taxon>robinioid clade</taxon>
        <taxon>Loteae</taxon>
        <taxon>Lotus</taxon>
    </lineage>
</organism>
<sequence length="87" mass="10079">MRDDSCECKDSVFVSAIKIYAKAGLVDEAISLFKNIPQFNCVSCWTESFNTLLQIMMDCKLMPCSKRVTMDRVVDQASQYRGRERRR</sequence>
<evidence type="ECO:0000313" key="1">
    <source>
        <dbReference type="EMBL" id="AFK40994.1"/>
    </source>
</evidence>
<dbReference type="AlphaFoldDB" id="I3SL52"/>
<accession>I3SL52</accession>
<dbReference type="Gene3D" id="1.25.40.10">
    <property type="entry name" value="Tetratricopeptide repeat domain"/>
    <property type="match status" value="1"/>
</dbReference>
<name>I3SL52_LOTJA</name>